<name>A0A023FER6_AMBCJ</name>
<comment type="subcellular location">
    <subcellularLocation>
        <location evidence="1">Mitochondrion inner membrane</location>
        <topology evidence="1">Single-pass membrane protein</topology>
    </subcellularLocation>
</comment>
<dbReference type="Pfam" id="PF15884">
    <property type="entry name" value="QIL1"/>
    <property type="match status" value="1"/>
</dbReference>
<evidence type="ECO:0000313" key="2">
    <source>
        <dbReference type="EMBL" id="JAC19394.1"/>
    </source>
</evidence>
<comment type="function">
    <text evidence="1">Component of the MICOS complex, a large protein complex of the mitochondrial inner membrane that plays crucial roles in the maintenance of crista junctions, inner membrane architecture, and formation of contact sites to the outer membrane.</text>
</comment>
<organism evidence="2">
    <name type="scientific">Amblyomma cajennense</name>
    <name type="common">Cayenne tick</name>
    <name type="synonym">Acarus cajennensis</name>
    <dbReference type="NCBI Taxonomy" id="34607"/>
    <lineage>
        <taxon>Eukaryota</taxon>
        <taxon>Metazoa</taxon>
        <taxon>Ecdysozoa</taxon>
        <taxon>Arthropoda</taxon>
        <taxon>Chelicerata</taxon>
        <taxon>Arachnida</taxon>
        <taxon>Acari</taxon>
        <taxon>Parasitiformes</taxon>
        <taxon>Ixodida</taxon>
        <taxon>Ixodoidea</taxon>
        <taxon>Ixodidae</taxon>
        <taxon>Amblyomminae</taxon>
        <taxon>Amblyomma</taxon>
    </lineage>
</organism>
<comment type="similarity">
    <text evidence="1">Belongs to the MICOS complex subunit Mic13 family.</text>
</comment>
<keyword evidence="1" id="KW-0999">Mitochondrion inner membrane</keyword>
<dbReference type="AlphaFoldDB" id="A0A023FER6"/>
<comment type="subunit">
    <text evidence="1">Component of the mitochondrial contact site and cristae organizing system (MICOS) complex.</text>
</comment>
<proteinExistence type="evidence at transcript level"/>
<protein>
    <recommendedName>
        <fullName evidence="1">MICOS complex subunit MIC13</fullName>
    </recommendedName>
</protein>
<reference evidence="2" key="1">
    <citation type="submission" date="2014-03" db="EMBL/GenBank/DDBJ databases">
        <title>The sialotranscriptome of Amblyomma triste, Amblyomma parvum and Amblyomma cajennense ticks, uncovered by 454-based RNA-seq.</title>
        <authorList>
            <person name="Garcia G.R."/>
            <person name="Gardinassi L.G."/>
            <person name="Ribeiro J.M."/>
            <person name="Anatriello E."/>
            <person name="Ferreira B.R."/>
            <person name="Moreira H.N."/>
            <person name="Mafra C."/>
            <person name="Olegario M.M."/>
            <person name="Szabo P.J."/>
            <person name="Miranda-Santos I.K."/>
            <person name="Maruyama S.R."/>
        </authorList>
    </citation>
    <scope>NUCLEOTIDE SEQUENCE</scope>
    <source>
        <strain evidence="2">Uberlandia</strain>
        <tissue evidence="2">Salivary glands</tissue>
    </source>
</reference>
<dbReference type="GO" id="GO:0061617">
    <property type="term" value="C:MICOS complex"/>
    <property type="evidence" value="ECO:0007669"/>
    <property type="project" value="UniProtKB-UniRule"/>
</dbReference>
<accession>A0A023FER6</accession>
<evidence type="ECO:0000256" key="1">
    <source>
        <dbReference type="RuleBase" id="RU363009"/>
    </source>
</evidence>
<dbReference type="EMBL" id="GBBK01005088">
    <property type="protein sequence ID" value="JAC19394.1"/>
    <property type="molecule type" value="mRNA"/>
</dbReference>
<keyword evidence="1" id="KW-0472">Membrane</keyword>
<sequence>MVVKGIFKLGVLGGAIYATQKAGVWGDSTQTTENIKAYINSNPTLKYYSALTPSRKELGMKAVDYWNDGVKASFNHLLKTPQYTKQAASWCADALSKLTEEPKETPSKDTKKPSQ</sequence>
<keyword evidence="1" id="KW-0496">Mitochondrion</keyword>
<dbReference type="InterPro" id="IPR026769">
    <property type="entry name" value="Mic13"/>
</dbReference>